<gene>
    <name evidence="2" type="ORF">E5225_11275</name>
</gene>
<dbReference type="AlphaFoldDB" id="A0A4P7SJ11"/>
<dbReference type="Proteomes" id="UP000296469">
    <property type="component" value="Chromosome"/>
</dbReference>
<keyword evidence="3" id="KW-1185">Reference proteome</keyword>
<evidence type="ECO:0000313" key="3">
    <source>
        <dbReference type="Proteomes" id="UP000296469"/>
    </source>
</evidence>
<accession>A0A4P7SJ11</accession>
<proteinExistence type="predicted"/>
<organism evidence="2 3">
    <name type="scientific">Cellulomonas shaoxiangyii</name>
    <dbReference type="NCBI Taxonomy" id="2566013"/>
    <lineage>
        <taxon>Bacteria</taxon>
        <taxon>Bacillati</taxon>
        <taxon>Actinomycetota</taxon>
        <taxon>Actinomycetes</taxon>
        <taxon>Micrococcales</taxon>
        <taxon>Cellulomonadaceae</taxon>
        <taxon>Cellulomonas</taxon>
    </lineage>
</organism>
<dbReference type="KEGG" id="celz:E5225_11275"/>
<protein>
    <submittedName>
        <fullName evidence="2">Uncharacterized protein</fullName>
    </submittedName>
</protein>
<keyword evidence="1" id="KW-0472">Membrane</keyword>
<evidence type="ECO:0000256" key="1">
    <source>
        <dbReference type="SAM" id="Phobius"/>
    </source>
</evidence>
<feature type="transmembrane region" description="Helical" evidence="1">
    <location>
        <begin position="15"/>
        <end position="34"/>
    </location>
</feature>
<sequence>MAGRGFAGLTPGMKAFLAVDAVLVVLLVLLFVVVQRGGDDGDAGAAATPTPSGTAAPAPEATPAEAVAFALPSGNIACDMSAGGVECRIASFTYAAPEVAGCEGATGNVVRLDAQGFAFVCVEGDPPATAGADVPVLEYGSQETAGEYTCRSGTDGVTCSGAGGVGFRLARADWTELP</sequence>
<evidence type="ECO:0000313" key="2">
    <source>
        <dbReference type="EMBL" id="QCB94060.1"/>
    </source>
</evidence>
<reference evidence="2 3" key="1">
    <citation type="submission" date="2019-04" db="EMBL/GenBank/DDBJ databases">
        <title>Isolation and identification of Cellulomonas shaoxiangyii sp. Nov. isolated from feces of the Tibetan antelopes (Pantholops hodgsonii) in the Qinghai-Tibet plateau of China.</title>
        <authorList>
            <person name="Tian Z."/>
        </authorList>
    </citation>
    <scope>NUCLEOTIDE SEQUENCE [LARGE SCALE GENOMIC DNA]</scope>
    <source>
        <strain evidence="2 3">Z28</strain>
    </source>
</reference>
<keyword evidence="1" id="KW-0812">Transmembrane</keyword>
<keyword evidence="1" id="KW-1133">Transmembrane helix</keyword>
<name>A0A4P7SJ11_9CELL</name>
<dbReference type="EMBL" id="CP039291">
    <property type="protein sequence ID" value="QCB94060.1"/>
    <property type="molecule type" value="Genomic_DNA"/>
</dbReference>
<dbReference type="OrthoDB" id="4485680at2"/>
<dbReference type="RefSeq" id="WP_135972677.1">
    <property type="nucleotide sequence ID" value="NZ_CP039291.1"/>
</dbReference>